<dbReference type="Gene3D" id="2.120.10.30">
    <property type="entry name" value="TolB, C-terminal domain"/>
    <property type="match status" value="2"/>
</dbReference>
<evidence type="ECO:0000313" key="1">
    <source>
        <dbReference type="EMBL" id="KAH0762672.1"/>
    </source>
</evidence>
<protein>
    <recommendedName>
        <fullName evidence="3">Strictosidine synthase conserved region domain-containing protein</fullName>
    </recommendedName>
</protein>
<comment type="caution">
    <text evidence="1">The sequence shown here is derived from an EMBL/GenBank/DDBJ whole genome shotgun (WGS) entry which is preliminary data.</text>
</comment>
<dbReference type="InterPro" id="IPR011042">
    <property type="entry name" value="6-blade_b-propeller_TolB-like"/>
</dbReference>
<dbReference type="EMBL" id="JAIVGD010000013">
    <property type="protein sequence ID" value="KAH0762672.1"/>
    <property type="molecule type" value="Genomic_DNA"/>
</dbReference>
<gene>
    <name evidence="1" type="ORF">KY290_018745</name>
</gene>
<evidence type="ECO:0000313" key="2">
    <source>
        <dbReference type="Proteomes" id="UP000826656"/>
    </source>
</evidence>
<organism evidence="1 2">
    <name type="scientific">Solanum tuberosum</name>
    <name type="common">Potato</name>
    <dbReference type="NCBI Taxonomy" id="4113"/>
    <lineage>
        <taxon>Eukaryota</taxon>
        <taxon>Viridiplantae</taxon>
        <taxon>Streptophyta</taxon>
        <taxon>Embryophyta</taxon>
        <taxon>Tracheophyta</taxon>
        <taxon>Spermatophyta</taxon>
        <taxon>Magnoliopsida</taxon>
        <taxon>eudicotyledons</taxon>
        <taxon>Gunneridae</taxon>
        <taxon>Pentapetalae</taxon>
        <taxon>asterids</taxon>
        <taxon>lamiids</taxon>
        <taxon>Solanales</taxon>
        <taxon>Solanaceae</taxon>
        <taxon>Solanoideae</taxon>
        <taxon>Solaneae</taxon>
        <taxon>Solanum</taxon>
    </lineage>
</organism>
<dbReference type="SUPFAM" id="SSF63829">
    <property type="entry name" value="Calcium-dependent phosphotriesterase"/>
    <property type="match status" value="1"/>
</dbReference>
<accession>A0ABQ7VF29</accession>
<dbReference type="Proteomes" id="UP000826656">
    <property type="component" value="Unassembled WGS sequence"/>
</dbReference>
<dbReference type="PANTHER" id="PTHR10426">
    <property type="entry name" value="STRICTOSIDINE SYNTHASE-RELATED"/>
    <property type="match status" value="1"/>
</dbReference>
<keyword evidence="2" id="KW-1185">Reference proteome</keyword>
<sequence>MWEPLGLEFYRKTGDPYTVDAYYGLLVVGPTGGLATQLVTSFDGTHFGFLDALNIDQKTGVVYFVDAGAIFRIGGLSGPVGLSLSKDSSYVLITEYIAQRIRRFWLKDPKANSSDVFRKVEGIPDHIKRTVLGDFWVAIANTKQNATYSIRQRINQLGKVVETRNFTAQYNDTPLGITLVKEYKGKLYVGSLDQNFIGVYRAYVGSLDRNFAGVYSV</sequence>
<name>A0ABQ7VF29_SOLTU</name>
<evidence type="ECO:0008006" key="3">
    <source>
        <dbReference type="Google" id="ProtNLM"/>
    </source>
</evidence>
<reference evidence="1 2" key="1">
    <citation type="journal article" date="2021" name="bioRxiv">
        <title>Chromosome-scale and haplotype-resolved genome assembly of a tetraploid potato cultivar.</title>
        <authorList>
            <person name="Sun H."/>
            <person name="Jiao W.-B."/>
            <person name="Krause K."/>
            <person name="Campoy J.A."/>
            <person name="Goel M."/>
            <person name="Folz-Donahue K."/>
            <person name="Kukat C."/>
            <person name="Huettel B."/>
            <person name="Schneeberger K."/>
        </authorList>
    </citation>
    <scope>NUCLEOTIDE SEQUENCE [LARGE SCALE GENOMIC DNA]</scope>
    <source>
        <strain evidence="1">SolTubOtavaFocal</strain>
        <tissue evidence="1">Leaves</tissue>
    </source>
</reference>
<proteinExistence type="predicted"/>
<dbReference type="PANTHER" id="PTHR10426:SF100">
    <property type="entry name" value="STRICTOSIDINE SYNTHASE CONSERVED REGION DOMAIN-CONTAINING PROTEIN"/>
    <property type="match status" value="1"/>
</dbReference>